<dbReference type="GO" id="GO:0051537">
    <property type="term" value="F:2 iron, 2 sulfur cluster binding"/>
    <property type="evidence" value="ECO:0007669"/>
    <property type="project" value="InterPro"/>
</dbReference>
<dbReference type="AlphaFoldDB" id="A0AAW1R8M5"/>
<keyword evidence="4" id="KW-1185">Reference proteome</keyword>
<dbReference type="EMBL" id="JALJOR010000001">
    <property type="protein sequence ID" value="KAK9830167.1"/>
    <property type="molecule type" value="Genomic_DNA"/>
</dbReference>
<comment type="cofactor">
    <cofactor evidence="1">
        <name>[2Fe-2S] cluster</name>
        <dbReference type="ChEBI" id="CHEBI:190135"/>
    </cofactor>
</comment>
<evidence type="ECO:0000256" key="1">
    <source>
        <dbReference type="ARBA" id="ARBA00034078"/>
    </source>
</evidence>
<proteinExistence type="predicted"/>
<dbReference type="Gene3D" id="2.102.10.10">
    <property type="entry name" value="Rieske [2Fe-2S] iron-sulphur domain"/>
    <property type="match status" value="1"/>
</dbReference>
<dbReference type="Proteomes" id="UP001489004">
    <property type="component" value="Unassembled WGS sequence"/>
</dbReference>
<reference evidence="3 4" key="1">
    <citation type="journal article" date="2024" name="Nat. Commun.">
        <title>Phylogenomics reveals the evolutionary origins of lichenization in chlorophyte algae.</title>
        <authorList>
            <person name="Puginier C."/>
            <person name="Libourel C."/>
            <person name="Otte J."/>
            <person name="Skaloud P."/>
            <person name="Haon M."/>
            <person name="Grisel S."/>
            <person name="Petersen M."/>
            <person name="Berrin J.G."/>
            <person name="Delaux P.M."/>
            <person name="Dal Grande F."/>
            <person name="Keller J."/>
        </authorList>
    </citation>
    <scope>NUCLEOTIDE SEQUENCE [LARGE SCALE GENOMIC DNA]</scope>
    <source>
        <strain evidence="3 4">SAG 2043</strain>
    </source>
</reference>
<dbReference type="PANTHER" id="PTHR21496:SF0">
    <property type="entry name" value="RIESKE DOMAIN-CONTAINING PROTEIN"/>
    <property type="match status" value="1"/>
</dbReference>
<gene>
    <name evidence="3" type="ORF">WJX72_010104</name>
</gene>
<accession>A0AAW1R8M5</accession>
<evidence type="ECO:0000259" key="2">
    <source>
        <dbReference type="Pfam" id="PF22543"/>
    </source>
</evidence>
<dbReference type="InterPro" id="IPR036922">
    <property type="entry name" value="Rieske_2Fe-2S_sf"/>
</dbReference>
<organism evidence="3 4">
    <name type="scientific">[Myrmecia] bisecta</name>
    <dbReference type="NCBI Taxonomy" id="41462"/>
    <lineage>
        <taxon>Eukaryota</taxon>
        <taxon>Viridiplantae</taxon>
        <taxon>Chlorophyta</taxon>
        <taxon>core chlorophytes</taxon>
        <taxon>Trebouxiophyceae</taxon>
        <taxon>Trebouxiales</taxon>
        <taxon>Trebouxiaceae</taxon>
        <taxon>Myrmecia</taxon>
    </lineage>
</organism>
<evidence type="ECO:0000313" key="3">
    <source>
        <dbReference type="EMBL" id="KAK9830167.1"/>
    </source>
</evidence>
<dbReference type="Pfam" id="PF22543">
    <property type="entry name" value="Rieske_4"/>
    <property type="match status" value="1"/>
</dbReference>
<evidence type="ECO:0000313" key="4">
    <source>
        <dbReference type="Proteomes" id="UP001489004"/>
    </source>
</evidence>
<dbReference type="SUPFAM" id="SSF50022">
    <property type="entry name" value="ISP domain"/>
    <property type="match status" value="1"/>
</dbReference>
<name>A0AAW1R8M5_9CHLO</name>
<protein>
    <recommendedName>
        <fullName evidence="2">Soluble Rieske-type ferredoxin domain-containing protein</fullName>
    </recommendedName>
</protein>
<dbReference type="InterPro" id="IPR054716">
    <property type="entry name" value="Sol_Rieske_ferrdox_dom"/>
</dbReference>
<sequence>MTVVRWCKEHSLAEGERQTKEVAGRTMTVLRTREDYNGTPCIRCPSHNYRINLTTGGHVERDLQGRACEHAGKQRIHRVILDDGWIWVEAQLSFRGQKHTAMGVRGELARQAVLLNAKPPPMASITMNLTTPARSEALAPAHGRAVQRSLKDFFGATAVAAVGGGATSHASDMEF</sequence>
<feature type="domain" description="Soluble Rieske-type ferredoxin" evidence="2">
    <location>
        <begin position="30"/>
        <end position="89"/>
    </location>
</feature>
<dbReference type="PANTHER" id="PTHR21496">
    <property type="entry name" value="FERREDOXIN-RELATED"/>
    <property type="match status" value="1"/>
</dbReference>
<comment type="caution">
    <text evidence="3">The sequence shown here is derived from an EMBL/GenBank/DDBJ whole genome shotgun (WGS) entry which is preliminary data.</text>
</comment>